<dbReference type="EMBL" id="PFEM01000030">
    <property type="protein sequence ID" value="PJE70019.1"/>
    <property type="molecule type" value="Genomic_DNA"/>
</dbReference>
<evidence type="ECO:0000256" key="3">
    <source>
        <dbReference type="ARBA" id="ARBA00022676"/>
    </source>
</evidence>
<evidence type="ECO:0000256" key="1">
    <source>
        <dbReference type="ARBA" id="ARBA00004651"/>
    </source>
</evidence>
<keyword evidence="7 8" id="KW-0472">Membrane</keyword>
<proteinExistence type="predicted"/>
<comment type="subcellular location">
    <subcellularLocation>
        <location evidence="1">Cell membrane</location>
        <topology evidence="1">Multi-pass membrane protein</topology>
    </subcellularLocation>
</comment>
<dbReference type="GO" id="GO:0005886">
    <property type="term" value="C:plasma membrane"/>
    <property type="evidence" value="ECO:0007669"/>
    <property type="project" value="UniProtKB-SubCell"/>
</dbReference>
<accession>A0A2M8L700</accession>
<evidence type="ECO:0000256" key="2">
    <source>
        <dbReference type="ARBA" id="ARBA00022475"/>
    </source>
</evidence>
<protein>
    <recommendedName>
        <fullName evidence="11">Glycosyltransferase RgtA/B/C/D-like domain-containing protein</fullName>
    </recommendedName>
</protein>
<keyword evidence="6 8" id="KW-1133">Transmembrane helix</keyword>
<evidence type="ECO:0000256" key="6">
    <source>
        <dbReference type="ARBA" id="ARBA00022989"/>
    </source>
</evidence>
<dbReference type="GO" id="GO:0009103">
    <property type="term" value="P:lipopolysaccharide biosynthetic process"/>
    <property type="evidence" value="ECO:0007669"/>
    <property type="project" value="UniProtKB-ARBA"/>
</dbReference>
<evidence type="ECO:0000256" key="8">
    <source>
        <dbReference type="SAM" id="Phobius"/>
    </source>
</evidence>
<feature type="transmembrane region" description="Helical" evidence="8">
    <location>
        <begin position="272"/>
        <end position="290"/>
    </location>
</feature>
<keyword evidence="5 8" id="KW-0812">Transmembrane</keyword>
<feature type="transmembrane region" description="Helical" evidence="8">
    <location>
        <begin position="216"/>
        <end position="235"/>
    </location>
</feature>
<gene>
    <name evidence="9" type="ORF">COU97_02015</name>
</gene>
<dbReference type="PANTHER" id="PTHR33908">
    <property type="entry name" value="MANNOSYLTRANSFERASE YKCB-RELATED"/>
    <property type="match status" value="1"/>
</dbReference>
<feature type="transmembrane region" description="Helical" evidence="8">
    <location>
        <begin position="63"/>
        <end position="79"/>
    </location>
</feature>
<organism evidence="9 10">
    <name type="scientific">Candidatus Shapirobacteria bacterium CG10_big_fil_rev_8_21_14_0_10_48_15</name>
    <dbReference type="NCBI Taxonomy" id="1974484"/>
    <lineage>
        <taxon>Bacteria</taxon>
        <taxon>Candidatus Shapironibacteriota</taxon>
    </lineage>
</organism>
<evidence type="ECO:0000256" key="4">
    <source>
        <dbReference type="ARBA" id="ARBA00022679"/>
    </source>
</evidence>
<evidence type="ECO:0000313" key="10">
    <source>
        <dbReference type="Proteomes" id="UP000231579"/>
    </source>
</evidence>
<keyword evidence="2" id="KW-1003">Cell membrane</keyword>
<comment type="caution">
    <text evidence="9">The sequence shown here is derived from an EMBL/GenBank/DDBJ whole genome shotgun (WGS) entry which is preliminary data.</text>
</comment>
<feature type="transmembrane region" description="Helical" evidence="8">
    <location>
        <begin position="190"/>
        <end position="207"/>
    </location>
</feature>
<dbReference type="GO" id="GO:0016763">
    <property type="term" value="F:pentosyltransferase activity"/>
    <property type="evidence" value="ECO:0007669"/>
    <property type="project" value="TreeGrafter"/>
</dbReference>
<dbReference type="AlphaFoldDB" id="A0A2M8L700"/>
<dbReference type="InterPro" id="IPR050297">
    <property type="entry name" value="LipidA_mod_glycosyltrf_83"/>
</dbReference>
<feature type="transmembrane region" description="Helical" evidence="8">
    <location>
        <begin position="86"/>
        <end position="106"/>
    </location>
</feature>
<dbReference type="Proteomes" id="UP000231579">
    <property type="component" value="Unassembled WGS sequence"/>
</dbReference>
<evidence type="ECO:0000313" key="9">
    <source>
        <dbReference type="EMBL" id="PJE70019.1"/>
    </source>
</evidence>
<feature type="transmembrane region" description="Helical" evidence="8">
    <location>
        <begin position="241"/>
        <end position="260"/>
    </location>
</feature>
<evidence type="ECO:0000256" key="7">
    <source>
        <dbReference type="ARBA" id="ARBA00023136"/>
    </source>
</evidence>
<name>A0A2M8L700_9BACT</name>
<feature type="transmembrane region" description="Helical" evidence="8">
    <location>
        <begin position="41"/>
        <end position="57"/>
    </location>
</feature>
<reference evidence="10" key="1">
    <citation type="submission" date="2017-09" db="EMBL/GenBank/DDBJ databases">
        <title>Depth-based differentiation of microbial function through sediment-hosted aquifers and enrichment of novel symbionts in the deep terrestrial subsurface.</title>
        <authorList>
            <person name="Probst A.J."/>
            <person name="Ladd B."/>
            <person name="Jarett J.K."/>
            <person name="Geller-Mcgrath D.E."/>
            <person name="Sieber C.M.K."/>
            <person name="Emerson J.B."/>
            <person name="Anantharaman K."/>
            <person name="Thomas B.C."/>
            <person name="Malmstrom R."/>
            <person name="Stieglmeier M."/>
            <person name="Klingl A."/>
            <person name="Woyke T."/>
            <person name="Ryan C.M."/>
            <person name="Banfield J.F."/>
        </authorList>
    </citation>
    <scope>NUCLEOTIDE SEQUENCE [LARGE SCALE GENOMIC DNA]</scope>
</reference>
<keyword evidence="3" id="KW-0328">Glycosyltransferase</keyword>
<sequence length="422" mass="48545">MLLAISPWHLQFSRVAFESNVGLFFDILTVWLILKAFKKPWLLVLAAFSAGLSLYVYQAEKVFVPFLVLAIALIWRKSLLKLPRKYLVLGLLVGAICLLPLVKMTLTTPEIFLRAKGTSLTADQTPFLAWTAEKLARDYQDKDYLGLILDNRRVTYFLAFLRGYFSHFDLNWLFITGGEARHHAPGMGVLYLWELPFLVWGIYGLIFSRVGKKSKLLIFLWFLLAPIPAAFTTGAPHEVRTIRLLPIFQILVAFGLIRAWQILNKKRLILQMMLIGAGGLFFIFNSAYYLNQYFVQQNYFNSQSWQYGYQQAVEEIKKIEPQYQKIVVSNQPYLDQSYMFFLFYLKFDPATYQQLGGTVSGGFAENHRGFGKYTFRPIAWEKEVVMADTLYVGRPGDFSGQVKILKTIYFLDGQPAILIATK</sequence>
<evidence type="ECO:0000256" key="5">
    <source>
        <dbReference type="ARBA" id="ARBA00022692"/>
    </source>
</evidence>
<keyword evidence="4" id="KW-0808">Transferase</keyword>
<evidence type="ECO:0008006" key="11">
    <source>
        <dbReference type="Google" id="ProtNLM"/>
    </source>
</evidence>
<feature type="transmembrane region" description="Helical" evidence="8">
    <location>
        <begin position="12"/>
        <end position="34"/>
    </location>
</feature>
<dbReference type="PANTHER" id="PTHR33908:SF11">
    <property type="entry name" value="MEMBRANE PROTEIN"/>
    <property type="match status" value="1"/>
</dbReference>